<dbReference type="InterPro" id="IPR051087">
    <property type="entry name" value="Mitochondrial_ACSM"/>
</dbReference>
<dbReference type="GO" id="GO:0006637">
    <property type="term" value="P:acyl-CoA metabolic process"/>
    <property type="evidence" value="ECO:0007669"/>
    <property type="project" value="TreeGrafter"/>
</dbReference>
<dbReference type="PANTHER" id="PTHR43605:SF10">
    <property type="entry name" value="ACYL-COA SYNTHETASE MEDIUM CHAIN FAMILY MEMBER 3"/>
    <property type="match status" value="1"/>
</dbReference>
<dbReference type="OrthoDB" id="9766486at2"/>
<dbReference type="Gene3D" id="3.30.300.30">
    <property type="match status" value="1"/>
</dbReference>
<dbReference type="GO" id="GO:0006633">
    <property type="term" value="P:fatty acid biosynthetic process"/>
    <property type="evidence" value="ECO:0007669"/>
    <property type="project" value="TreeGrafter"/>
</dbReference>
<dbReference type="Proteomes" id="UP000266327">
    <property type="component" value="Unassembled WGS sequence"/>
</dbReference>
<dbReference type="InterPro" id="IPR025110">
    <property type="entry name" value="AMP-bd_C"/>
</dbReference>
<gene>
    <name evidence="7" type="ORF">D3878_04590</name>
</gene>
<reference evidence="8" key="1">
    <citation type="submission" date="2018-09" db="EMBL/GenBank/DDBJ databases">
        <authorList>
            <person name="Zhu H."/>
        </authorList>
    </citation>
    <scope>NUCLEOTIDE SEQUENCE [LARGE SCALE GENOMIC DNA]</scope>
    <source>
        <strain evidence="8">K1S02-23</strain>
    </source>
</reference>
<evidence type="ECO:0000256" key="2">
    <source>
        <dbReference type="ARBA" id="ARBA00022598"/>
    </source>
</evidence>
<dbReference type="GO" id="GO:0015645">
    <property type="term" value="F:fatty acid ligase activity"/>
    <property type="evidence" value="ECO:0007669"/>
    <property type="project" value="TreeGrafter"/>
</dbReference>
<dbReference type="InterPro" id="IPR045851">
    <property type="entry name" value="AMP-bd_C_sf"/>
</dbReference>
<dbReference type="FunFam" id="3.40.50.12780:FF:000063">
    <property type="entry name" value="Acetyl-coenzyme A synthetase"/>
    <property type="match status" value="1"/>
</dbReference>
<keyword evidence="4" id="KW-0067">ATP-binding</keyword>
<evidence type="ECO:0000259" key="6">
    <source>
        <dbReference type="Pfam" id="PF13193"/>
    </source>
</evidence>
<dbReference type="EMBL" id="QYUQ01000002">
    <property type="protein sequence ID" value="RJG00953.1"/>
    <property type="molecule type" value="Genomic_DNA"/>
</dbReference>
<evidence type="ECO:0000256" key="3">
    <source>
        <dbReference type="ARBA" id="ARBA00022741"/>
    </source>
</evidence>
<dbReference type="PANTHER" id="PTHR43605">
    <property type="entry name" value="ACYL-COENZYME A SYNTHETASE"/>
    <property type="match status" value="1"/>
</dbReference>
<dbReference type="CDD" id="cd05971">
    <property type="entry name" value="MACS_like_3"/>
    <property type="match status" value="1"/>
</dbReference>
<evidence type="ECO:0000256" key="1">
    <source>
        <dbReference type="ARBA" id="ARBA00006432"/>
    </source>
</evidence>
<dbReference type="FunFam" id="3.30.300.30:FF:000005">
    <property type="entry name" value="Acyl-coenzyme A synthetase ACSM5, mitochondrial"/>
    <property type="match status" value="1"/>
</dbReference>
<feature type="domain" description="AMP-dependent synthetase/ligase" evidence="5">
    <location>
        <begin position="46"/>
        <end position="412"/>
    </location>
</feature>
<dbReference type="GO" id="GO:0016405">
    <property type="term" value="F:CoA-ligase activity"/>
    <property type="evidence" value="ECO:0007669"/>
    <property type="project" value="UniProtKB-ARBA"/>
</dbReference>
<comment type="caution">
    <text evidence="7">The sequence shown here is derived from an EMBL/GenBank/DDBJ whole genome shotgun (WGS) entry which is preliminary data.</text>
</comment>
<dbReference type="InterPro" id="IPR042099">
    <property type="entry name" value="ANL_N_sf"/>
</dbReference>
<keyword evidence="2" id="KW-0436">Ligase</keyword>
<keyword evidence="8" id="KW-1185">Reference proteome</keyword>
<feature type="domain" description="AMP-binding enzyme C-terminal" evidence="6">
    <location>
        <begin position="463"/>
        <end position="540"/>
    </location>
</feature>
<dbReference type="GO" id="GO:0005524">
    <property type="term" value="F:ATP binding"/>
    <property type="evidence" value="ECO:0007669"/>
    <property type="project" value="UniProtKB-KW"/>
</dbReference>
<name>A0A3A3FXM5_9BURK</name>
<accession>A0A3A3FXM5</accession>
<evidence type="ECO:0000313" key="8">
    <source>
        <dbReference type="Proteomes" id="UP000266327"/>
    </source>
</evidence>
<keyword evidence="3" id="KW-0547">Nucleotide-binding</keyword>
<sequence length="559" mass="61351">MQPHDGDKTMIGPEHYSLQGKVDYKWRIQEHFNIAREVCDKWADGTGRPALVYEDKTGKVTTYSFDQIKTLSNQLANTLTKAGLRRGDRIGIFLSQGVETLISHVAAYKIGAVTVPLFYLFGPDAISYRLNNSAAKLLITDAAGMGKVSAVRDELAALQQILYVEDPGVAVPDSAQGFWGSLRQEFPEFTTVDTLADDPAIIIYTSGTTGKAKGALHSHRILLGHLPGVEVSHDGFPQAGDLFWTPADWAWIGGLFDVLMPSLYHGIPVLAKRLEKFEPEAVFDLLERHQVRNVFFPPTALKMLRIVEKPNERWHYHLRSVASGGESLGSDLIAWGQQVFGVTINEFYGQTECNLVVSSSATLYPPKPGSMGRAVPGHDVQIVDEQGNVLPAGATGNIAVRRPDPVMFLGYWQNPEATKEKFAGDFLVTGDLGTMDADGYITYLGRNDDVITSAGYRIGPAPIEECLMRHPAVKLAAVIGVKDEVRTEIVKAFIVLRDGFSPSQSLFKEIQGFVRDRLAAHEYPRDIAFVDALPTTPTGKIMRRALKQQEESGAGAIAQ</sequence>
<evidence type="ECO:0000313" key="7">
    <source>
        <dbReference type="EMBL" id="RJG00953.1"/>
    </source>
</evidence>
<organism evidence="7 8">
    <name type="scientific">Noviherbaspirillum sedimenti</name>
    <dbReference type="NCBI Taxonomy" id="2320865"/>
    <lineage>
        <taxon>Bacteria</taxon>
        <taxon>Pseudomonadati</taxon>
        <taxon>Pseudomonadota</taxon>
        <taxon>Betaproteobacteria</taxon>
        <taxon>Burkholderiales</taxon>
        <taxon>Oxalobacteraceae</taxon>
        <taxon>Noviherbaspirillum</taxon>
    </lineage>
</organism>
<dbReference type="InterPro" id="IPR000873">
    <property type="entry name" value="AMP-dep_synth/lig_dom"/>
</dbReference>
<evidence type="ECO:0000259" key="5">
    <source>
        <dbReference type="Pfam" id="PF00501"/>
    </source>
</evidence>
<dbReference type="Gene3D" id="3.40.50.12780">
    <property type="entry name" value="N-terminal domain of ligase-like"/>
    <property type="match status" value="1"/>
</dbReference>
<proteinExistence type="inferred from homology"/>
<evidence type="ECO:0000256" key="4">
    <source>
        <dbReference type="ARBA" id="ARBA00022840"/>
    </source>
</evidence>
<dbReference type="Pfam" id="PF13193">
    <property type="entry name" value="AMP-binding_C"/>
    <property type="match status" value="1"/>
</dbReference>
<dbReference type="GO" id="GO:0004321">
    <property type="term" value="F:fatty-acyl-CoA synthase activity"/>
    <property type="evidence" value="ECO:0007669"/>
    <property type="project" value="TreeGrafter"/>
</dbReference>
<comment type="similarity">
    <text evidence="1">Belongs to the ATP-dependent AMP-binding enzyme family.</text>
</comment>
<dbReference type="PROSITE" id="PS00455">
    <property type="entry name" value="AMP_BINDING"/>
    <property type="match status" value="1"/>
</dbReference>
<dbReference type="SUPFAM" id="SSF56801">
    <property type="entry name" value="Acetyl-CoA synthetase-like"/>
    <property type="match status" value="1"/>
</dbReference>
<dbReference type="Pfam" id="PF00501">
    <property type="entry name" value="AMP-binding"/>
    <property type="match status" value="1"/>
</dbReference>
<dbReference type="AlphaFoldDB" id="A0A3A3FXM5"/>
<dbReference type="InterPro" id="IPR020845">
    <property type="entry name" value="AMP-binding_CS"/>
</dbReference>
<dbReference type="InterPro" id="IPR049515">
    <property type="entry name" value="MACS_put"/>
</dbReference>
<protein>
    <submittedName>
        <fullName evidence="7">AMP-dependent synthetase</fullName>
    </submittedName>
</protein>